<name>A0ABX0YQ31_STRTL</name>
<accession>A0ABX0YQ31</accession>
<proteinExistence type="predicted"/>
<keyword evidence="3" id="KW-1185">Reference proteome</keyword>
<sequence length="208" mass="22775">MTVSLGTDDDGKNPEPTDSSTLSSPTFPPPPEDPGTDVDSPSPTVTEPPYGYTVLDDDEGFRIAVPEGWHRSTTPAQYGMDIVHYRSAAGDRRIMVYQVEERTPDESFRLYLSEVPKPRGFHQLSLEHVDDAGVSGTRLEYTADSLKGEPDIGTWHVYDERFVSVDGLIYSITSYGPDSDGGADALRNLTTALEWFCPPGSECPVPSD</sequence>
<evidence type="ECO:0000313" key="2">
    <source>
        <dbReference type="EMBL" id="NJP14665.1"/>
    </source>
</evidence>
<comment type="caution">
    <text evidence="2">The sequence shown here is derived from an EMBL/GenBank/DDBJ whole genome shotgun (WGS) entry which is preliminary data.</text>
</comment>
<gene>
    <name evidence="2" type="ORF">HCJ95_10255</name>
</gene>
<organism evidence="2 3">
    <name type="scientific">Streptomyces thermoviolaceus subsp. thermoviolaceus</name>
    <dbReference type="NCBI Taxonomy" id="66860"/>
    <lineage>
        <taxon>Bacteria</taxon>
        <taxon>Bacillati</taxon>
        <taxon>Actinomycetota</taxon>
        <taxon>Actinomycetes</taxon>
        <taxon>Kitasatosporales</taxon>
        <taxon>Streptomycetaceae</taxon>
        <taxon>Streptomyces</taxon>
    </lineage>
</organism>
<reference evidence="2 3" key="1">
    <citation type="submission" date="2020-03" db="EMBL/GenBank/DDBJ databases">
        <title>WGS of actinomycetes isolated from Thailand.</title>
        <authorList>
            <person name="Thawai C."/>
        </authorList>
    </citation>
    <scope>NUCLEOTIDE SEQUENCE [LARGE SCALE GENOMIC DNA]</scope>
    <source>
        <strain evidence="2 3">NBRC 13905</strain>
    </source>
</reference>
<dbReference type="Proteomes" id="UP000635996">
    <property type="component" value="Unassembled WGS sequence"/>
</dbReference>
<evidence type="ECO:0000256" key="1">
    <source>
        <dbReference type="SAM" id="MobiDB-lite"/>
    </source>
</evidence>
<feature type="compositionally biased region" description="Low complexity" evidence="1">
    <location>
        <begin position="16"/>
        <end position="25"/>
    </location>
</feature>
<dbReference type="EMBL" id="JAATEL010000008">
    <property type="protein sequence ID" value="NJP14665.1"/>
    <property type="molecule type" value="Genomic_DNA"/>
</dbReference>
<evidence type="ECO:0000313" key="3">
    <source>
        <dbReference type="Proteomes" id="UP000635996"/>
    </source>
</evidence>
<protein>
    <submittedName>
        <fullName evidence="2">Uncharacterized protein</fullName>
    </submittedName>
</protein>
<feature type="region of interest" description="Disordered" evidence="1">
    <location>
        <begin position="1"/>
        <end position="52"/>
    </location>
</feature>